<protein>
    <submittedName>
        <fullName evidence="2">Uncharacterized protein</fullName>
    </submittedName>
</protein>
<keyword evidence="3" id="KW-1185">Reference proteome</keyword>
<reference evidence="3" key="1">
    <citation type="journal article" date="2019" name="Int. J. Syst. Evol. Microbiol.">
        <title>The Global Catalogue of Microorganisms (GCM) 10K type strain sequencing project: providing services to taxonomists for standard genome sequencing and annotation.</title>
        <authorList>
            <consortium name="The Broad Institute Genomics Platform"/>
            <consortium name="The Broad Institute Genome Sequencing Center for Infectious Disease"/>
            <person name="Wu L."/>
            <person name="Ma J."/>
        </authorList>
    </citation>
    <scope>NUCLEOTIDE SEQUENCE [LARGE SCALE GENOMIC DNA]</scope>
    <source>
        <strain evidence="3">CGMCC 1.15399</strain>
    </source>
</reference>
<dbReference type="Proteomes" id="UP001597097">
    <property type="component" value="Unassembled WGS sequence"/>
</dbReference>
<organism evidence="2 3">
    <name type="scientific">Nonomuraea guangzhouensis</name>
    <dbReference type="NCBI Taxonomy" id="1291555"/>
    <lineage>
        <taxon>Bacteria</taxon>
        <taxon>Bacillati</taxon>
        <taxon>Actinomycetota</taxon>
        <taxon>Actinomycetes</taxon>
        <taxon>Streptosporangiales</taxon>
        <taxon>Streptosporangiaceae</taxon>
        <taxon>Nonomuraea</taxon>
    </lineage>
</organism>
<evidence type="ECO:0000313" key="2">
    <source>
        <dbReference type="EMBL" id="MFD1543616.1"/>
    </source>
</evidence>
<sequence length="71" mass="7599">MRVRTTLLSLGLAALTVTGISAPAQADTWIYKGAYPTKSACANAGLSYQRQGWDAFKCVLVSASEVDLYVK</sequence>
<dbReference type="EMBL" id="JBHUCM010000039">
    <property type="protein sequence ID" value="MFD1543616.1"/>
    <property type="molecule type" value="Genomic_DNA"/>
</dbReference>
<gene>
    <name evidence="2" type="ORF">ACFSJ0_41695</name>
</gene>
<comment type="caution">
    <text evidence="2">The sequence shown here is derived from an EMBL/GenBank/DDBJ whole genome shotgun (WGS) entry which is preliminary data.</text>
</comment>
<proteinExistence type="predicted"/>
<feature type="signal peptide" evidence="1">
    <location>
        <begin position="1"/>
        <end position="26"/>
    </location>
</feature>
<evidence type="ECO:0000313" key="3">
    <source>
        <dbReference type="Proteomes" id="UP001597097"/>
    </source>
</evidence>
<feature type="chain" id="PRO_5047148026" evidence="1">
    <location>
        <begin position="27"/>
        <end position="71"/>
    </location>
</feature>
<name>A0ABW4GMH8_9ACTN</name>
<keyword evidence="1" id="KW-0732">Signal</keyword>
<evidence type="ECO:0000256" key="1">
    <source>
        <dbReference type="SAM" id="SignalP"/>
    </source>
</evidence>
<accession>A0ABW4GMH8</accession>
<dbReference type="RefSeq" id="WP_219538152.1">
    <property type="nucleotide sequence ID" value="NZ_JAHKRM010000044.1"/>
</dbReference>